<comment type="caution">
    <text evidence="2">The sequence shown here is derived from an EMBL/GenBank/DDBJ whole genome shotgun (WGS) entry which is preliminary data.</text>
</comment>
<feature type="chain" id="PRO_5036860781" description="Parallel beta helix pectate lyase-like protein" evidence="1">
    <location>
        <begin position="21"/>
        <end position="472"/>
    </location>
</feature>
<protein>
    <recommendedName>
        <fullName evidence="4">Parallel beta helix pectate lyase-like protein</fullName>
    </recommendedName>
</protein>
<dbReference type="SMART" id="SM00710">
    <property type="entry name" value="PbH1"/>
    <property type="match status" value="3"/>
</dbReference>
<evidence type="ECO:0008006" key="4">
    <source>
        <dbReference type="Google" id="ProtNLM"/>
    </source>
</evidence>
<keyword evidence="1" id="KW-0732">Signal</keyword>
<evidence type="ECO:0000313" key="3">
    <source>
        <dbReference type="Proteomes" id="UP000605253"/>
    </source>
</evidence>
<keyword evidence="3" id="KW-1185">Reference proteome</keyword>
<reference evidence="2" key="1">
    <citation type="journal article" date="2014" name="Int. J. Syst. Evol. Microbiol.">
        <title>Complete genome sequence of Corynebacterium casei LMG S-19264T (=DSM 44701T), isolated from a smear-ripened cheese.</title>
        <authorList>
            <consortium name="US DOE Joint Genome Institute (JGI-PGF)"/>
            <person name="Walter F."/>
            <person name="Albersmeier A."/>
            <person name="Kalinowski J."/>
            <person name="Ruckert C."/>
        </authorList>
    </citation>
    <scope>NUCLEOTIDE SEQUENCE</scope>
    <source>
        <strain evidence="2">CGMCC 1.12181</strain>
    </source>
</reference>
<dbReference type="EMBL" id="BMEO01000006">
    <property type="protein sequence ID" value="GGF96099.1"/>
    <property type="molecule type" value="Genomic_DNA"/>
</dbReference>
<dbReference type="RefSeq" id="WP_188365277.1">
    <property type="nucleotide sequence ID" value="NZ_BAABJF010000001.1"/>
</dbReference>
<accession>A0A917FRA8</accession>
<sequence>MKRKTYTFIALLLVFSSVQAADYHIGPGQPLSAIADVDWTALQAGDNVYIHWRSTPYREKWVINVQGTAQNPISIIGVNGPNGQQPVIDGENAVTVAGLNFWNEPRGLIKIGGSNIPGDALPQHIIIENLDIRSAYKDYQFINDQGQTETYSNNAAAIYVEKAAHLTIRNCSLSNSGNGLFIGAFNGQTEDILIEKNHIHGNGVVGRIYEHNTYTAAIDITYQFNRFGPLKAGAGGNNLKDRSAGLVVAYNWIEGGNRQLDLVDAEDSENLVNHPSYHKTHVYGNVLIEPDNDGNSQIIHYGGDSGTTADYRKGTLFLYNNTIISQRSGNTTLVRLSTNDETAEVFNNIYYGESAGHTLALIAGNGTFNYQHNWLKTNYSDCHCNPNGTINNLGNQITGTTPDFLDLNGQNYRLTVNAPGINQGMPIPANLSTHIPHSEYQKHQQASPRPNDGSIDIGAYETIDLIFADGFE</sequence>
<feature type="signal peptide" evidence="1">
    <location>
        <begin position="1"/>
        <end position="20"/>
    </location>
</feature>
<gene>
    <name evidence="2" type="ORF">GCM10011365_16750</name>
</gene>
<proteinExistence type="predicted"/>
<evidence type="ECO:0000313" key="2">
    <source>
        <dbReference type="EMBL" id="GGF96099.1"/>
    </source>
</evidence>
<name>A0A917FRA8_9GAMM</name>
<evidence type="ECO:0000256" key="1">
    <source>
        <dbReference type="SAM" id="SignalP"/>
    </source>
</evidence>
<dbReference type="Proteomes" id="UP000605253">
    <property type="component" value="Unassembled WGS sequence"/>
</dbReference>
<dbReference type="AlphaFoldDB" id="A0A917FRA8"/>
<dbReference type="InterPro" id="IPR011050">
    <property type="entry name" value="Pectin_lyase_fold/virulence"/>
</dbReference>
<organism evidence="2 3">
    <name type="scientific">Marinicella pacifica</name>
    <dbReference type="NCBI Taxonomy" id="1171543"/>
    <lineage>
        <taxon>Bacteria</taxon>
        <taxon>Pseudomonadati</taxon>
        <taxon>Pseudomonadota</taxon>
        <taxon>Gammaproteobacteria</taxon>
        <taxon>Lysobacterales</taxon>
        <taxon>Marinicellaceae</taxon>
        <taxon>Marinicella</taxon>
    </lineage>
</organism>
<dbReference type="SUPFAM" id="SSF51126">
    <property type="entry name" value="Pectin lyase-like"/>
    <property type="match status" value="1"/>
</dbReference>
<dbReference type="InterPro" id="IPR006626">
    <property type="entry name" value="PbH1"/>
</dbReference>
<reference evidence="2" key="2">
    <citation type="submission" date="2020-09" db="EMBL/GenBank/DDBJ databases">
        <authorList>
            <person name="Sun Q."/>
            <person name="Zhou Y."/>
        </authorList>
    </citation>
    <scope>NUCLEOTIDE SEQUENCE</scope>
    <source>
        <strain evidence="2">CGMCC 1.12181</strain>
    </source>
</reference>